<evidence type="ECO:0000313" key="7">
    <source>
        <dbReference type="Proteomes" id="UP001595900"/>
    </source>
</evidence>
<reference evidence="7" key="1">
    <citation type="journal article" date="2019" name="Int. J. Syst. Evol. Microbiol.">
        <title>The Global Catalogue of Microorganisms (GCM) 10K type strain sequencing project: providing services to taxonomists for standard genome sequencing and annotation.</title>
        <authorList>
            <consortium name="The Broad Institute Genomics Platform"/>
            <consortium name="The Broad Institute Genome Sequencing Center for Infectious Disease"/>
            <person name="Wu L."/>
            <person name="Ma J."/>
        </authorList>
    </citation>
    <scope>NUCLEOTIDE SEQUENCE [LARGE SCALE GENOMIC DNA]</scope>
    <source>
        <strain evidence="7">CGMCC 1.10363</strain>
    </source>
</reference>
<evidence type="ECO:0000256" key="4">
    <source>
        <dbReference type="ARBA" id="ARBA00023002"/>
    </source>
</evidence>
<accession>A0ABV8Q521</accession>
<dbReference type="SUPFAM" id="SSF50129">
    <property type="entry name" value="GroES-like"/>
    <property type="match status" value="1"/>
</dbReference>
<dbReference type="InterPro" id="IPR036291">
    <property type="entry name" value="NAD(P)-bd_dom_sf"/>
</dbReference>
<evidence type="ECO:0000256" key="3">
    <source>
        <dbReference type="ARBA" id="ARBA00022833"/>
    </source>
</evidence>
<dbReference type="Gene3D" id="3.40.50.720">
    <property type="entry name" value="NAD(P)-binding Rossmann-like Domain"/>
    <property type="match status" value="1"/>
</dbReference>
<dbReference type="InterPro" id="IPR050129">
    <property type="entry name" value="Zn_alcohol_dh"/>
</dbReference>
<keyword evidence="7" id="KW-1185">Reference proteome</keyword>
<dbReference type="RefSeq" id="WP_390227381.1">
    <property type="nucleotide sequence ID" value="NZ_JBHSCN010000003.1"/>
</dbReference>
<keyword evidence="4" id="KW-0560">Oxidoreductase</keyword>
<evidence type="ECO:0000259" key="5">
    <source>
        <dbReference type="SMART" id="SM00829"/>
    </source>
</evidence>
<comment type="cofactor">
    <cofactor evidence="1">
        <name>Zn(2+)</name>
        <dbReference type="ChEBI" id="CHEBI:29105"/>
    </cofactor>
</comment>
<dbReference type="InterPro" id="IPR020843">
    <property type="entry name" value="ER"/>
</dbReference>
<sequence>MSSPTTTTEPATRQIPPTMRAVVVHGPGDYRLETRPVPQPGPGELLLRTDAVGICASDLKCYHGAAKFWGDENRPAWAERDRIPGHEFVGTVVAGDDAALAKRGIGLGDRVACEQIVPCWECKYCLEGAYWMCEVHDMFGFKGYDGAMAEYVLVPTQALVHPVSRALEPQVAAFAEPLSCAFHAVERAEIKFGDTVVIAGAGPIGLSAIAGTRQKNPLRIISLDVVDAKLELARRVGADIAINIAHDDAVARVKELTGGYGADVYIEATGHPSAVPQGLNLLRKLGTFVEYSVFKDPVSVDWSIISDDKELDVRGAHLGPHTWPAAIKLLEAETLPMAEICTHQFPLEKFQEALDLVGDSSGASIKVSIIPSWANTEESAE</sequence>
<evidence type="ECO:0000313" key="6">
    <source>
        <dbReference type="EMBL" id="MFC4242517.1"/>
    </source>
</evidence>
<protein>
    <submittedName>
        <fullName evidence="6">Zinc-binding dehydrogenase</fullName>
    </submittedName>
</protein>
<dbReference type="PANTHER" id="PTHR43401:SF2">
    <property type="entry name" value="L-THREONINE 3-DEHYDROGENASE"/>
    <property type="match status" value="1"/>
</dbReference>
<proteinExistence type="predicted"/>
<dbReference type="InterPro" id="IPR011032">
    <property type="entry name" value="GroES-like_sf"/>
</dbReference>
<dbReference type="PANTHER" id="PTHR43401">
    <property type="entry name" value="L-THREONINE 3-DEHYDROGENASE"/>
    <property type="match status" value="1"/>
</dbReference>
<dbReference type="InterPro" id="IPR013149">
    <property type="entry name" value="ADH-like_C"/>
</dbReference>
<evidence type="ECO:0000256" key="1">
    <source>
        <dbReference type="ARBA" id="ARBA00001947"/>
    </source>
</evidence>
<evidence type="ECO:0000256" key="2">
    <source>
        <dbReference type="ARBA" id="ARBA00022723"/>
    </source>
</evidence>
<organism evidence="6 7">
    <name type="scientific">Gryllotalpicola reticulitermitis</name>
    <dbReference type="NCBI Taxonomy" id="1184153"/>
    <lineage>
        <taxon>Bacteria</taxon>
        <taxon>Bacillati</taxon>
        <taxon>Actinomycetota</taxon>
        <taxon>Actinomycetes</taxon>
        <taxon>Micrococcales</taxon>
        <taxon>Microbacteriaceae</taxon>
        <taxon>Gryllotalpicola</taxon>
    </lineage>
</organism>
<dbReference type="Pfam" id="PF00107">
    <property type="entry name" value="ADH_zinc_N"/>
    <property type="match status" value="1"/>
</dbReference>
<comment type="caution">
    <text evidence="6">The sequence shown here is derived from an EMBL/GenBank/DDBJ whole genome shotgun (WGS) entry which is preliminary data.</text>
</comment>
<dbReference type="Pfam" id="PF08240">
    <property type="entry name" value="ADH_N"/>
    <property type="match status" value="1"/>
</dbReference>
<dbReference type="EMBL" id="JBHSCN010000003">
    <property type="protein sequence ID" value="MFC4242517.1"/>
    <property type="molecule type" value="Genomic_DNA"/>
</dbReference>
<keyword evidence="3" id="KW-0862">Zinc</keyword>
<feature type="domain" description="Enoyl reductase (ER)" evidence="5">
    <location>
        <begin position="26"/>
        <end position="369"/>
    </location>
</feature>
<dbReference type="Proteomes" id="UP001595900">
    <property type="component" value="Unassembled WGS sequence"/>
</dbReference>
<name>A0ABV8Q521_9MICO</name>
<dbReference type="Gene3D" id="3.90.180.10">
    <property type="entry name" value="Medium-chain alcohol dehydrogenases, catalytic domain"/>
    <property type="match status" value="1"/>
</dbReference>
<dbReference type="InterPro" id="IPR013154">
    <property type="entry name" value="ADH-like_N"/>
</dbReference>
<gene>
    <name evidence="6" type="ORF">ACFOYW_03950</name>
</gene>
<keyword evidence="2" id="KW-0479">Metal-binding</keyword>
<dbReference type="SMART" id="SM00829">
    <property type="entry name" value="PKS_ER"/>
    <property type="match status" value="1"/>
</dbReference>
<dbReference type="SUPFAM" id="SSF51735">
    <property type="entry name" value="NAD(P)-binding Rossmann-fold domains"/>
    <property type="match status" value="1"/>
</dbReference>